<evidence type="ECO:0000313" key="2">
    <source>
        <dbReference type="Proteomes" id="UP000602395"/>
    </source>
</evidence>
<proteinExistence type="predicted"/>
<dbReference type="EMBL" id="JACWMS010000001">
    <property type="protein sequence ID" value="MBD1318310.1"/>
    <property type="molecule type" value="Genomic_DNA"/>
</dbReference>
<accession>A0ABR7W647</accession>
<reference evidence="1 2" key="1">
    <citation type="submission" date="2020-09" db="EMBL/GenBank/DDBJ databases">
        <title>Novel species in genus Gordonia.</title>
        <authorList>
            <person name="Zhang G."/>
        </authorList>
    </citation>
    <scope>NUCLEOTIDE SEQUENCE [LARGE SCALE GENOMIC DNA]</scope>
    <source>
        <strain evidence="1 2">ON-33</strain>
    </source>
</reference>
<evidence type="ECO:0000313" key="1">
    <source>
        <dbReference type="EMBL" id="MBD1318310.1"/>
    </source>
</evidence>
<organism evidence="1 2">
    <name type="scientific">Gordonia hankookensis</name>
    <dbReference type="NCBI Taxonomy" id="589403"/>
    <lineage>
        <taxon>Bacteria</taxon>
        <taxon>Bacillati</taxon>
        <taxon>Actinomycetota</taxon>
        <taxon>Actinomycetes</taxon>
        <taxon>Mycobacteriales</taxon>
        <taxon>Gordoniaceae</taxon>
        <taxon>Gordonia</taxon>
    </lineage>
</organism>
<sequence length="114" mass="13148">MRAMAMDPSAIEQIREALADLGDAQLRNAVLPIPEQWRSDDYQLFCVDRRVRLAEYERRRALAVDEWDADAGGRAIEGLTPNELSRVEDFVRTQFLAELSAWLRLHPGTRYDTE</sequence>
<dbReference type="Proteomes" id="UP000602395">
    <property type="component" value="Unassembled WGS sequence"/>
</dbReference>
<dbReference type="RefSeq" id="WP_190265531.1">
    <property type="nucleotide sequence ID" value="NZ_BAABAD010000003.1"/>
</dbReference>
<gene>
    <name evidence="1" type="ORF">IDF66_01835</name>
</gene>
<keyword evidence="2" id="KW-1185">Reference proteome</keyword>
<protein>
    <submittedName>
        <fullName evidence="1">Uncharacterized protein</fullName>
    </submittedName>
</protein>
<name>A0ABR7W647_9ACTN</name>
<comment type="caution">
    <text evidence="1">The sequence shown here is derived from an EMBL/GenBank/DDBJ whole genome shotgun (WGS) entry which is preliminary data.</text>
</comment>